<keyword evidence="2" id="KW-1185">Reference proteome</keyword>
<dbReference type="EMBL" id="VYZN01000009">
    <property type="protein sequence ID" value="KAE9542894.1"/>
    <property type="molecule type" value="Genomic_DNA"/>
</dbReference>
<dbReference type="AlphaFoldDB" id="A0A6G0U1E8"/>
<protein>
    <submittedName>
        <fullName evidence="1">Uncharacterized protein</fullName>
    </submittedName>
</protein>
<accession>A0A6G0U1E8</accession>
<gene>
    <name evidence="1" type="ORF">AGLY_002805</name>
</gene>
<proteinExistence type="predicted"/>
<dbReference type="Proteomes" id="UP000475862">
    <property type="component" value="Unassembled WGS sequence"/>
</dbReference>
<reference evidence="1 2" key="1">
    <citation type="submission" date="2019-08" db="EMBL/GenBank/DDBJ databases">
        <title>The genome of the soybean aphid Biotype 1, its phylome, world population structure and adaptation to the North American continent.</title>
        <authorList>
            <person name="Giordano R."/>
            <person name="Donthu R.K."/>
            <person name="Hernandez A.G."/>
            <person name="Wright C.L."/>
            <person name="Zimin A.V."/>
        </authorList>
    </citation>
    <scope>NUCLEOTIDE SEQUENCE [LARGE SCALE GENOMIC DNA]</scope>
    <source>
        <tissue evidence="1">Whole aphids</tissue>
    </source>
</reference>
<sequence>MVVYNNKIIIYIIYLNFFSNRRTSVVQVRLFYLKLLLTVQVPNSVTIAVFERSHTGEQERLNVYIIIMNSLLVYITHIEGGLLERTIFKNEVFESSNETWKLGWYQGCNTFEHTYFSVCVMRKRVAPGFSNLRKLSSFCSYIDSLYFTAEINDDEESWMIVKTPKMKSSQGNGLLAGSRLNFVYRNTPTLSPAGSKVWFHRTYVSCTPNSSA</sequence>
<name>A0A6G0U1E8_APHGL</name>
<evidence type="ECO:0000313" key="1">
    <source>
        <dbReference type="EMBL" id="KAE9542894.1"/>
    </source>
</evidence>
<organism evidence="1 2">
    <name type="scientific">Aphis glycines</name>
    <name type="common">Soybean aphid</name>
    <dbReference type="NCBI Taxonomy" id="307491"/>
    <lineage>
        <taxon>Eukaryota</taxon>
        <taxon>Metazoa</taxon>
        <taxon>Ecdysozoa</taxon>
        <taxon>Arthropoda</taxon>
        <taxon>Hexapoda</taxon>
        <taxon>Insecta</taxon>
        <taxon>Pterygota</taxon>
        <taxon>Neoptera</taxon>
        <taxon>Paraneoptera</taxon>
        <taxon>Hemiptera</taxon>
        <taxon>Sternorrhyncha</taxon>
        <taxon>Aphidomorpha</taxon>
        <taxon>Aphidoidea</taxon>
        <taxon>Aphididae</taxon>
        <taxon>Aphidini</taxon>
        <taxon>Aphis</taxon>
        <taxon>Aphis</taxon>
    </lineage>
</organism>
<evidence type="ECO:0000313" key="2">
    <source>
        <dbReference type="Proteomes" id="UP000475862"/>
    </source>
</evidence>
<comment type="caution">
    <text evidence="1">The sequence shown here is derived from an EMBL/GenBank/DDBJ whole genome shotgun (WGS) entry which is preliminary data.</text>
</comment>